<keyword evidence="1" id="KW-0418">Kinase</keyword>
<dbReference type="AlphaFoldDB" id="A0A7T6XE82"/>
<reference evidence="1 2" key="1">
    <citation type="submission" date="2020-08" db="EMBL/GenBank/DDBJ databases">
        <title>The completed genome sequence of the pathogenic ascomycete fungus Penicillium digitatum.</title>
        <authorList>
            <person name="Wang M."/>
        </authorList>
    </citation>
    <scope>NUCLEOTIDE SEQUENCE [LARGE SCALE GENOMIC DNA]</scope>
    <source>
        <strain evidence="1 2">PdW03</strain>
    </source>
</reference>
<gene>
    <name evidence="1" type="ORF">Pdw03_2364</name>
</gene>
<keyword evidence="1" id="KW-0808">Transferase</keyword>
<dbReference type="GO" id="GO:0016301">
    <property type="term" value="F:kinase activity"/>
    <property type="evidence" value="ECO:0007669"/>
    <property type="project" value="UniProtKB-KW"/>
</dbReference>
<name>A0A7T6XE82_PENDI</name>
<dbReference type="Proteomes" id="UP000595662">
    <property type="component" value="Chromosome 1"/>
</dbReference>
<organism evidence="1 2">
    <name type="scientific">Penicillium digitatum</name>
    <name type="common">Green mold</name>
    <dbReference type="NCBI Taxonomy" id="36651"/>
    <lineage>
        <taxon>Eukaryota</taxon>
        <taxon>Fungi</taxon>
        <taxon>Dikarya</taxon>
        <taxon>Ascomycota</taxon>
        <taxon>Pezizomycotina</taxon>
        <taxon>Eurotiomycetes</taxon>
        <taxon>Eurotiomycetidae</taxon>
        <taxon>Eurotiales</taxon>
        <taxon>Aspergillaceae</taxon>
        <taxon>Penicillium</taxon>
    </lineage>
</organism>
<dbReference type="RefSeq" id="XP_065955569.1">
    <property type="nucleotide sequence ID" value="XM_066100169.1"/>
</dbReference>
<evidence type="ECO:0000313" key="2">
    <source>
        <dbReference type="Proteomes" id="UP000595662"/>
    </source>
</evidence>
<proteinExistence type="predicted"/>
<protein>
    <submittedName>
        <fullName evidence="1">Protein kinase-like domain</fullName>
    </submittedName>
</protein>
<evidence type="ECO:0000313" key="1">
    <source>
        <dbReference type="EMBL" id="QQK39510.1"/>
    </source>
</evidence>
<dbReference type="GeneID" id="90952379"/>
<accession>A0A7T6XE82</accession>
<sequence>MIDLTKNFACKKNWNQARARTQMNLGAEMTLRPECMHLLWINHGYWPVGIKIPRKECRKTAPCRKVINIHFTKGKTVVPVPKTVQEWTQGETHFQVVERVPRTPLEEIWPIHPLT</sequence>
<dbReference type="EMBL" id="CP060774">
    <property type="protein sequence ID" value="QQK39510.1"/>
    <property type="molecule type" value="Genomic_DNA"/>
</dbReference>